<dbReference type="GO" id="GO:0005737">
    <property type="term" value="C:cytoplasm"/>
    <property type="evidence" value="ECO:0007669"/>
    <property type="project" value="TreeGrafter"/>
</dbReference>
<comment type="similarity">
    <text evidence="1 4">Belongs to the inositol phosphokinase (IPK) family.</text>
</comment>
<dbReference type="GO" id="GO:0008440">
    <property type="term" value="F:inositol-1,4,5-trisphosphate 3-kinase activity"/>
    <property type="evidence" value="ECO:0007669"/>
    <property type="project" value="TreeGrafter"/>
</dbReference>
<feature type="region of interest" description="Disordered" evidence="5">
    <location>
        <begin position="1"/>
        <end position="29"/>
    </location>
</feature>
<feature type="compositionally biased region" description="Polar residues" evidence="5">
    <location>
        <begin position="489"/>
        <end position="508"/>
    </location>
</feature>
<feature type="compositionally biased region" description="Polar residues" evidence="5">
    <location>
        <begin position="818"/>
        <end position="827"/>
    </location>
</feature>
<dbReference type="GO" id="GO:0032958">
    <property type="term" value="P:inositol phosphate biosynthetic process"/>
    <property type="evidence" value="ECO:0007669"/>
    <property type="project" value="InterPro"/>
</dbReference>
<feature type="region of interest" description="Disordered" evidence="5">
    <location>
        <begin position="250"/>
        <end position="273"/>
    </location>
</feature>
<keyword evidence="7" id="KW-1185">Reference proteome</keyword>
<proteinExistence type="inferred from homology"/>
<dbReference type="Pfam" id="PF03770">
    <property type="entry name" value="IPK"/>
    <property type="match status" value="1"/>
</dbReference>
<dbReference type="PANTHER" id="PTHR12400:SF21">
    <property type="entry name" value="KINASE"/>
    <property type="match status" value="1"/>
</dbReference>
<accession>A0A9W8N0B7</accession>
<feature type="region of interest" description="Disordered" evidence="5">
    <location>
        <begin position="786"/>
        <end position="864"/>
    </location>
</feature>
<dbReference type="GO" id="GO:0000824">
    <property type="term" value="F:inositol-1,4,5,6-tetrakisphosphate 3-kinase activity"/>
    <property type="evidence" value="ECO:0007669"/>
    <property type="project" value="TreeGrafter"/>
</dbReference>
<dbReference type="GO" id="GO:0005634">
    <property type="term" value="C:nucleus"/>
    <property type="evidence" value="ECO:0007669"/>
    <property type="project" value="TreeGrafter"/>
</dbReference>
<dbReference type="EC" id="2.7.-.-" evidence="4"/>
<feature type="compositionally biased region" description="Basic and acidic residues" evidence="5">
    <location>
        <begin position="256"/>
        <end position="268"/>
    </location>
</feature>
<dbReference type="PANTHER" id="PTHR12400">
    <property type="entry name" value="INOSITOL POLYPHOSPHATE KINASE"/>
    <property type="match status" value="1"/>
</dbReference>
<dbReference type="EMBL" id="JANKHO010000063">
    <property type="protein sequence ID" value="KAJ3516207.1"/>
    <property type="molecule type" value="Genomic_DNA"/>
</dbReference>
<dbReference type="Gene3D" id="3.30.470.160">
    <property type="entry name" value="Inositol polyphosphate kinase"/>
    <property type="match status" value="1"/>
</dbReference>
<sequence length="1180" mass="132284">MAANLEQKQQHYRFPLSPPSSGNVSAVSSPRITPTLTHDAKIADKLLTASKAAPSFRQSHSLASAREITISHLHPDALSESHVQSFDATVWLGASPQGHVPPLHFKICPPFDPKLERLKYGLFLFLVLILFDPHRPGRNHPSSPKLRHRTKTFRRTVFQSRCKVPLGSRRVEPFEDVEDVPEAFEFVKRSEWPDRETAAVRRERSMTILERAKTRDNLLESKDLERKTSFKEGPSTSDVAQWRKDLLMNRGRRRERTADDLADEHPESHLPSMNPFHETPPYIHPSSLSGLSSFSFALSFTHQPSSAQSTTNTHHPSSFSIAYPKSFSPWSTDDESAWETASATSTAASNTSVYGDDTDADSHPFSSTLLHQLPTSFYDQDDVHRFPPLDDGDVLNSAPLKNLDDETLAFDFDLPEDRLPHIPLRPFRNQVGGHSAIYKFTKQAVCKPLVSRENLFYESVEREATPLLGFIPRYLGVMLVSYRRAPKPSNASNKALPGSATSNPSDRPTISHVASADTLKPSSRTSPGAQDITPFVPEDQPLTDSDEAEMPEVMLDHNRHIIPEWMLNGGRNRSLSYSNVSGSSFIAHRTLRPRHLTRGTASSPDLASTVPGQEFTNTRQSPLSNCIPCNTSEMDAPTPVNSPNQTSHAFPTRMSERSLSEAPLPGPSAPDEEENSHRPSLRAFHSERAMPGSPWFGGIGSTVVNTKLKDHVFSTVLRRFRKRLSHQPAGYARTEDEGDFADGECDHRSRPSPSRYRRKLFHHVNHESGAMSDTCEPSIRRVQSDSMLRGSDNAEGQSKGANKPLFGKDREVARSATEPVNSQSHTLAPSLRRKRSRSGSLDSKPLLRAPHQRPTVHQSAEPELPVTRQNHFILMEDLTGRLKHPCVIDLKMGTRQYGMDATSAKKKSQRKKCDRTTSRTLGVRVCGMQVWNHATQSYVTQDKYSGREVRPEDFDSVLRSFLHDGVRLLAYQIPILLQKLILLIYDGDHESQEAFRSVVLEHPSSRSKRGESLERRSNSQSHDRTPLRRSHSEDLLIGSVAKRSSGRRKRGEINVRIVDFAHTTTGRDWLPYSEATVERDQPLEVYSSSKGYQAQVDPETGLLYARFPPHYPDHPDRGFLLGLKNLTASLEGIWNAERIRRVKAARDDPSVAQLPPLSLEGKDIFNEIFGEEEDSGMIST</sequence>
<evidence type="ECO:0000256" key="1">
    <source>
        <dbReference type="ARBA" id="ARBA00007374"/>
    </source>
</evidence>
<feature type="region of interest" description="Disordered" evidence="5">
    <location>
        <begin position="597"/>
        <end position="679"/>
    </location>
</feature>
<feature type="compositionally biased region" description="Basic and acidic residues" evidence="5">
    <location>
        <begin position="1008"/>
        <end position="1030"/>
    </location>
</feature>
<evidence type="ECO:0000313" key="7">
    <source>
        <dbReference type="Proteomes" id="UP001148786"/>
    </source>
</evidence>
<evidence type="ECO:0000256" key="3">
    <source>
        <dbReference type="ARBA" id="ARBA00022777"/>
    </source>
</evidence>
<feature type="region of interest" description="Disordered" evidence="5">
    <location>
        <begin position="1005"/>
        <end position="1030"/>
    </location>
</feature>
<dbReference type="InterPro" id="IPR038286">
    <property type="entry name" value="IPK_sf"/>
</dbReference>
<dbReference type="InterPro" id="IPR005522">
    <property type="entry name" value="IPK"/>
</dbReference>
<name>A0A9W8N0B7_9AGAR</name>
<reference evidence="6" key="1">
    <citation type="submission" date="2022-07" db="EMBL/GenBank/DDBJ databases">
        <title>Genome Sequence of Agrocybe chaxingu.</title>
        <authorList>
            <person name="Buettner E."/>
        </authorList>
    </citation>
    <scope>NUCLEOTIDE SEQUENCE</scope>
    <source>
        <strain evidence="6">MP-N11</strain>
    </source>
</reference>
<evidence type="ECO:0000313" key="6">
    <source>
        <dbReference type="EMBL" id="KAJ3516207.1"/>
    </source>
</evidence>
<evidence type="ECO:0000256" key="2">
    <source>
        <dbReference type="ARBA" id="ARBA00022679"/>
    </source>
</evidence>
<keyword evidence="3 4" id="KW-0418">Kinase</keyword>
<organism evidence="6 7">
    <name type="scientific">Agrocybe chaxingu</name>
    <dbReference type="NCBI Taxonomy" id="84603"/>
    <lineage>
        <taxon>Eukaryota</taxon>
        <taxon>Fungi</taxon>
        <taxon>Dikarya</taxon>
        <taxon>Basidiomycota</taxon>
        <taxon>Agaricomycotina</taxon>
        <taxon>Agaricomycetes</taxon>
        <taxon>Agaricomycetidae</taxon>
        <taxon>Agaricales</taxon>
        <taxon>Agaricineae</taxon>
        <taxon>Strophariaceae</taxon>
        <taxon>Agrocybe</taxon>
    </lineage>
</organism>
<dbReference type="AlphaFoldDB" id="A0A9W8N0B7"/>
<feature type="compositionally biased region" description="Polar residues" evidence="5">
    <location>
        <begin position="19"/>
        <end position="29"/>
    </location>
</feature>
<keyword evidence="2 4" id="KW-0808">Transferase</keyword>
<feature type="region of interest" description="Disordered" evidence="5">
    <location>
        <begin position="728"/>
        <end position="757"/>
    </location>
</feature>
<gene>
    <name evidence="6" type="ORF">NLJ89_g1267</name>
</gene>
<dbReference type="SUPFAM" id="SSF56104">
    <property type="entry name" value="SAICAR synthase-like"/>
    <property type="match status" value="1"/>
</dbReference>
<dbReference type="OrthoDB" id="2573163at2759"/>
<protein>
    <recommendedName>
        <fullName evidence="4">Kinase</fullName>
        <ecNumber evidence="4">2.7.-.-</ecNumber>
    </recommendedName>
</protein>
<dbReference type="GO" id="GO:0046854">
    <property type="term" value="P:phosphatidylinositol phosphate biosynthetic process"/>
    <property type="evidence" value="ECO:0007669"/>
    <property type="project" value="TreeGrafter"/>
</dbReference>
<comment type="caution">
    <text evidence="6">The sequence shown here is derived from an EMBL/GenBank/DDBJ whole genome shotgun (WGS) entry which is preliminary data.</text>
</comment>
<evidence type="ECO:0000256" key="4">
    <source>
        <dbReference type="RuleBase" id="RU363090"/>
    </source>
</evidence>
<dbReference type="Proteomes" id="UP001148786">
    <property type="component" value="Unassembled WGS sequence"/>
</dbReference>
<feature type="region of interest" description="Disordered" evidence="5">
    <location>
        <begin position="487"/>
        <end position="544"/>
    </location>
</feature>
<evidence type="ECO:0000256" key="5">
    <source>
        <dbReference type="SAM" id="MobiDB-lite"/>
    </source>
</evidence>
<feature type="compositionally biased region" description="Polar residues" evidence="5">
    <location>
        <begin position="599"/>
        <end position="649"/>
    </location>
</feature>